<sequence>MTVNEPEQKPSDTPATPGKGKKKPVSGAVLESRPVVTDTTAETAKTDPKPQVESSLVGKPGAVEPATKRPEPVKAATVTDPVKAAPAAKIDEAGKKPDAATPATPTPFGTTSDTPPRSQPLSETKPETKPEPRVETRVEIRRAGFFPLFLGGIVAAGLGAAATYWAIPNLPPSLRPGGEVVDPAAQIEAARQAGADAARGEIQAQVETLADRSAQAGADAARQALADAAPPQPAELPAQVTDRIASLETALAELANRPAAPAPAASGGEAAPAAPVAVTPVAPPGVSQEALDALAARVSEQQARIDELAARPVVDPATAEQVQTLARQTEELQQSTADANRRAQAATAATALQTAIETKGPREQALADLSAAGIQVPAVLTGDVPSLDELRSGFAVSARDGLRASLEAGAGATGPMQAIGNFLRVQTGARSIEPRDGNDPDAILSRANAAVEAGDINEALAQIGALPQEGQQAMTVWTGRARVWVEANAALAELAAGSR</sequence>
<name>A0ABW7LE54_9RHOB</name>
<keyword evidence="5" id="KW-1185">Reference proteome</keyword>
<protein>
    <recommendedName>
        <fullName evidence="6">Mitochondrial inner membrane protein</fullName>
    </recommendedName>
</protein>
<evidence type="ECO:0000313" key="4">
    <source>
        <dbReference type="EMBL" id="MFH5772631.1"/>
    </source>
</evidence>
<dbReference type="EMBL" id="JBIMPR010000001">
    <property type="protein sequence ID" value="MFH5772631.1"/>
    <property type="molecule type" value="Genomic_DNA"/>
</dbReference>
<keyword evidence="3" id="KW-0472">Membrane</keyword>
<evidence type="ECO:0000256" key="1">
    <source>
        <dbReference type="SAM" id="Coils"/>
    </source>
</evidence>
<accession>A0ABW7LE54</accession>
<feature type="compositionally biased region" description="Basic and acidic residues" evidence="2">
    <location>
        <begin position="1"/>
        <end position="10"/>
    </location>
</feature>
<feature type="coiled-coil region" evidence="1">
    <location>
        <begin position="291"/>
        <end position="342"/>
    </location>
</feature>
<evidence type="ECO:0000256" key="3">
    <source>
        <dbReference type="SAM" id="Phobius"/>
    </source>
</evidence>
<evidence type="ECO:0000256" key="2">
    <source>
        <dbReference type="SAM" id="MobiDB-lite"/>
    </source>
</evidence>
<keyword evidence="3" id="KW-1133">Transmembrane helix</keyword>
<gene>
    <name evidence="4" type="ORF">ACHFJ0_00185</name>
</gene>
<reference evidence="4 5" key="1">
    <citation type="submission" date="2024-10" db="EMBL/GenBank/DDBJ databases">
        <title>Paracoccus drimophilus sp. nov., a novel bacterium from corn roots in Hunan.</title>
        <authorList>
            <person name="Li X."/>
        </authorList>
    </citation>
    <scope>NUCLEOTIDE SEQUENCE [LARGE SCALE GENOMIC DNA]</scope>
    <source>
        <strain evidence="4 5">NGMCC 1.201697</strain>
    </source>
</reference>
<keyword evidence="1" id="KW-0175">Coiled coil</keyword>
<comment type="caution">
    <text evidence="4">The sequence shown here is derived from an EMBL/GenBank/DDBJ whole genome shotgun (WGS) entry which is preliminary data.</text>
</comment>
<evidence type="ECO:0008006" key="6">
    <source>
        <dbReference type="Google" id="ProtNLM"/>
    </source>
</evidence>
<feature type="compositionally biased region" description="Basic and acidic residues" evidence="2">
    <location>
        <begin position="89"/>
        <end position="98"/>
    </location>
</feature>
<dbReference type="RefSeq" id="WP_395130953.1">
    <property type="nucleotide sequence ID" value="NZ_JBIMPR010000001.1"/>
</dbReference>
<proteinExistence type="predicted"/>
<evidence type="ECO:0000313" key="5">
    <source>
        <dbReference type="Proteomes" id="UP001609376"/>
    </source>
</evidence>
<organism evidence="4 5">
    <name type="scientific">Paracoccus broussonetiae subsp. drimophilus</name>
    <dbReference type="NCBI Taxonomy" id="3373869"/>
    <lineage>
        <taxon>Bacteria</taxon>
        <taxon>Pseudomonadati</taxon>
        <taxon>Pseudomonadota</taxon>
        <taxon>Alphaproteobacteria</taxon>
        <taxon>Rhodobacterales</taxon>
        <taxon>Paracoccaceae</taxon>
        <taxon>Paracoccus</taxon>
        <taxon>Paracoccus broussonetiae</taxon>
    </lineage>
</organism>
<feature type="region of interest" description="Disordered" evidence="2">
    <location>
        <begin position="1"/>
        <end position="135"/>
    </location>
</feature>
<feature type="compositionally biased region" description="Polar residues" evidence="2">
    <location>
        <begin position="108"/>
        <end position="122"/>
    </location>
</feature>
<dbReference type="Proteomes" id="UP001609376">
    <property type="component" value="Unassembled WGS sequence"/>
</dbReference>
<feature type="compositionally biased region" description="Basic and acidic residues" evidence="2">
    <location>
        <begin position="124"/>
        <end position="135"/>
    </location>
</feature>
<feature type="transmembrane region" description="Helical" evidence="3">
    <location>
        <begin position="145"/>
        <end position="167"/>
    </location>
</feature>
<keyword evidence="3" id="KW-0812">Transmembrane</keyword>